<dbReference type="InterPro" id="IPR023997">
    <property type="entry name" value="TonB-dep_OMP_SusC/RagA_CS"/>
</dbReference>
<organism evidence="10 11">
    <name type="scientific">Paraflavitalea soli</name>
    <dbReference type="NCBI Taxonomy" id="2315862"/>
    <lineage>
        <taxon>Bacteria</taxon>
        <taxon>Pseudomonadati</taxon>
        <taxon>Bacteroidota</taxon>
        <taxon>Chitinophagia</taxon>
        <taxon>Chitinophagales</taxon>
        <taxon>Chitinophagaceae</taxon>
        <taxon>Paraflavitalea</taxon>
    </lineage>
</organism>
<dbReference type="Gene3D" id="2.170.130.10">
    <property type="entry name" value="TonB-dependent receptor, plug domain"/>
    <property type="match status" value="1"/>
</dbReference>
<dbReference type="Proteomes" id="UP000263900">
    <property type="component" value="Chromosome"/>
</dbReference>
<sequence length="1033" mass="114141">MTRLPIVHGSKVFKPLALLMACMISSLVLMAQAQPRTGKVTDENGAPLSNVSVTVKNSAGGTTTNAQGVFSINVAAGAVLVFSDVNFDIKELVVGASTTIDVSLRAKSGTMSDVVVVGYGSQKKVNLTGAIATIDNKKIENRPVTNAIAALQGVAAGVTITRTTGEPGREGYDLQIRGASSVNGSSALVLIDGAPGSLGGLNPNDIESISVLKDAAAASIYGARAAGGVVLVTTKRGKAGKMIVSYSGKYASQKPVSVPGKLHSWEEAEMLNVSRINAGQSAGYTDEQIGWMKDPNVEYKVNPSNPSDYQYWYDLDQRPLVLRDRSPLWDQNISLRGGGQKENYFFSLGYLNQQGVFKLGPDKTNRVNARFNYSNKLSEIFSLDARLAYRQSNILSPSVGNARIFSNLYTTRSLYPTFFPGTTDRYINDNSGNFAYALLKEAGENDTRVDDASAQLMLKAKDIIKGLTLSAAYNPRMVVEAQDVNVRTIPRYNIVGIGSYMNNPNSYTKNNYKQFSNNVQLLADFSRTWGDHDFHILGGYAYEDQRNDNTTAIARNLASNDFFTLNIGDPVQASNTEDVQQWGLESYFARVNYVYKNRYLVEVNLRRDGSSKLAASNRWHSFPSVSLGWRLNEEDWFNRLAPFFNEFKLRGSWGRLGNSDGVIGNYDYFPMLEPGAAYPFNNVRNRSYYQATLASPLKTWETIETSNIGVDVALMKNRLTFTGDYFVKRNDDMLVPMQLSSIIGIATSTYNLASLKTWGWELSAGWRDNIGGFSYWVNANIGDNQNKVLNYNGQTAISAGANSIIEGFPINTIFGYDAIGYFQSADEVSKYPKFSTAVGPGDIKYRDVNGDNKINAGLGRASDHGDLVELGNTNPRYTYGFDFGFSYKGFDFSAMFQGVGQRKLFVDPTTLYPYTSSWIMPMDYNTDYWAPERPNAKFPRLFIGGAQNTVRSSHWLMNGAYLRLKNVQLGYNLPANLISKAKLSAARVYVGGQDLWEINNMWIKNAFDPETPSNATWQYPFFRTIMVGLNLTF</sequence>
<evidence type="ECO:0000256" key="2">
    <source>
        <dbReference type="ARBA" id="ARBA00022448"/>
    </source>
</evidence>
<accession>A0A3B7MV74</accession>
<keyword evidence="11" id="KW-1185">Reference proteome</keyword>
<comment type="similarity">
    <text evidence="7">Belongs to the TonB-dependent receptor family.</text>
</comment>
<proteinExistence type="inferred from homology"/>
<dbReference type="SUPFAM" id="SSF49464">
    <property type="entry name" value="Carboxypeptidase regulatory domain-like"/>
    <property type="match status" value="1"/>
</dbReference>
<evidence type="ECO:0000256" key="3">
    <source>
        <dbReference type="ARBA" id="ARBA00022452"/>
    </source>
</evidence>
<keyword evidence="4 7" id="KW-0812">Transmembrane</keyword>
<dbReference type="AlphaFoldDB" id="A0A3B7MV74"/>
<dbReference type="NCBIfam" id="TIGR04056">
    <property type="entry name" value="OMP_RagA_SusC"/>
    <property type="match status" value="1"/>
</dbReference>
<dbReference type="OrthoDB" id="899266at2"/>
<dbReference type="NCBIfam" id="TIGR04057">
    <property type="entry name" value="SusC_RagA_signa"/>
    <property type="match status" value="1"/>
</dbReference>
<dbReference type="EMBL" id="CP032157">
    <property type="protein sequence ID" value="AXY78434.1"/>
    <property type="molecule type" value="Genomic_DNA"/>
</dbReference>
<dbReference type="InterPro" id="IPR036942">
    <property type="entry name" value="Beta-barrel_TonB_sf"/>
</dbReference>
<dbReference type="InterPro" id="IPR008969">
    <property type="entry name" value="CarboxyPept-like_regulatory"/>
</dbReference>
<dbReference type="InterPro" id="IPR012910">
    <property type="entry name" value="Plug_dom"/>
</dbReference>
<dbReference type="InterPro" id="IPR023996">
    <property type="entry name" value="TonB-dep_OMP_SusC/RagA"/>
</dbReference>
<evidence type="ECO:0000256" key="7">
    <source>
        <dbReference type="PROSITE-ProRule" id="PRU01360"/>
    </source>
</evidence>
<name>A0A3B7MV74_9BACT</name>
<feature type="chain" id="PRO_5017702960" evidence="8">
    <location>
        <begin position="34"/>
        <end position="1033"/>
    </location>
</feature>
<dbReference type="PROSITE" id="PS52016">
    <property type="entry name" value="TONB_DEPENDENT_REC_3"/>
    <property type="match status" value="1"/>
</dbReference>
<evidence type="ECO:0000256" key="4">
    <source>
        <dbReference type="ARBA" id="ARBA00022692"/>
    </source>
</evidence>
<evidence type="ECO:0000256" key="1">
    <source>
        <dbReference type="ARBA" id="ARBA00004571"/>
    </source>
</evidence>
<evidence type="ECO:0000313" key="11">
    <source>
        <dbReference type="Proteomes" id="UP000263900"/>
    </source>
</evidence>
<dbReference type="Pfam" id="PF13715">
    <property type="entry name" value="CarbopepD_reg_2"/>
    <property type="match status" value="1"/>
</dbReference>
<reference evidence="10 11" key="1">
    <citation type="submission" date="2018-09" db="EMBL/GenBank/DDBJ databases">
        <title>Genome sequencing of strain 6GH32-13.</title>
        <authorList>
            <person name="Weon H.-Y."/>
            <person name="Heo J."/>
            <person name="Kwon S.-W."/>
        </authorList>
    </citation>
    <scope>NUCLEOTIDE SEQUENCE [LARGE SCALE GENOMIC DNA]</scope>
    <source>
        <strain evidence="10 11">5GH32-13</strain>
    </source>
</reference>
<protein>
    <submittedName>
        <fullName evidence="10">TonB-dependent receptor</fullName>
    </submittedName>
</protein>
<dbReference type="RefSeq" id="WP_119054306.1">
    <property type="nucleotide sequence ID" value="NZ_CP032157.1"/>
</dbReference>
<dbReference type="Gene3D" id="2.40.170.20">
    <property type="entry name" value="TonB-dependent receptor, beta-barrel domain"/>
    <property type="match status" value="1"/>
</dbReference>
<keyword evidence="2 7" id="KW-0813">Transport</keyword>
<keyword evidence="3 7" id="KW-1134">Transmembrane beta strand</keyword>
<dbReference type="GO" id="GO:0009279">
    <property type="term" value="C:cell outer membrane"/>
    <property type="evidence" value="ECO:0007669"/>
    <property type="project" value="UniProtKB-SubCell"/>
</dbReference>
<comment type="subcellular location">
    <subcellularLocation>
        <location evidence="1 7">Cell outer membrane</location>
        <topology evidence="1 7">Multi-pass membrane protein</topology>
    </subcellularLocation>
</comment>
<evidence type="ECO:0000313" key="10">
    <source>
        <dbReference type="EMBL" id="AXY78434.1"/>
    </source>
</evidence>
<dbReference type="InterPro" id="IPR039426">
    <property type="entry name" value="TonB-dep_rcpt-like"/>
</dbReference>
<feature type="domain" description="TonB-dependent receptor plug" evidence="9">
    <location>
        <begin position="124"/>
        <end position="229"/>
    </location>
</feature>
<gene>
    <name evidence="10" type="ORF">D3H65_32550</name>
</gene>
<dbReference type="KEGG" id="pseg:D3H65_32550"/>
<evidence type="ECO:0000256" key="6">
    <source>
        <dbReference type="ARBA" id="ARBA00023237"/>
    </source>
</evidence>
<dbReference type="InterPro" id="IPR037066">
    <property type="entry name" value="Plug_dom_sf"/>
</dbReference>
<evidence type="ECO:0000256" key="5">
    <source>
        <dbReference type="ARBA" id="ARBA00023136"/>
    </source>
</evidence>
<dbReference type="Gene3D" id="2.60.40.1120">
    <property type="entry name" value="Carboxypeptidase-like, regulatory domain"/>
    <property type="match status" value="1"/>
</dbReference>
<feature type="signal peptide" evidence="8">
    <location>
        <begin position="1"/>
        <end position="33"/>
    </location>
</feature>
<keyword evidence="5 7" id="KW-0472">Membrane</keyword>
<keyword evidence="6 7" id="KW-0998">Cell outer membrane</keyword>
<evidence type="ECO:0000259" key="9">
    <source>
        <dbReference type="Pfam" id="PF07715"/>
    </source>
</evidence>
<keyword evidence="8" id="KW-0732">Signal</keyword>
<dbReference type="SUPFAM" id="SSF56935">
    <property type="entry name" value="Porins"/>
    <property type="match status" value="1"/>
</dbReference>
<evidence type="ECO:0000256" key="8">
    <source>
        <dbReference type="SAM" id="SignalP"/>
    </source>
</evidence>
<keyword evidence="10" id="KW-0675">Receptor</keyword>
<dbReference type="Pfam" id="PF07715">
    <property type="entry name" value="Plug"/>
    <property type="match status" value="1"/>
</dbReference>